<dbReference type="EMBL" id="MHJL01000007">
    <property type="protein sequence ID" value="OGY68109.1"/>
    <property type="molecule type" value="Genomic_DNA"/>
</dbReference>
<protein>
    <submittedName>
        <fullName evidence="2">Uncharacterized protein</fullName>
    </submittedName>
</protein>
<name>A0A1G1ZUG1_9BACT</name>
<reference evidence="2 3" key="1">
    <citation type="journal article" date="2016" name="Nat. Commun.">
        <title>Thousands of microbial genomes shed light on interconnected biogeochemical processes in an aquifer system.</title>
        <authorList>
            <person name="Anantharaman K."/>
            <person name="Brown C.T."/>
            <person name="Hug L.A."/>
            <person name="Sharon I."/>
            <person name="Castelle C.J."/>
            <person name="Probst A.J."/>
            <person name="Thomas B.C."/>
            <person name="Singh A."/>
            <person name="Wilkins M.J."/>
            <person name="Karaoz U."/>
            <person name="Brodie E.L."/>
            <person name="Williams K.H."/>
            <person name="Hubbard S.S."/>
            <person name="Banfield J.F."/>
        </authorList>
    </citation>
    <scope>NUCLEOTIDE SEQUENCE [LARGE SCALE GENOMIC DNA]</scope>
</reference>
<evidence type="ECO:0000256" key="1">
    <source>
        <dbReference type="SAM" id="Phobius"/>
    </source>
</evidence>
<dbReference type="AlphaFoldDB" id="A0A1G1ZUG1"/>
<sequence length="65" mass="7441">MFDKIFRLFRKADQAMSAAESMQRTVQRTEYQAQNVSSVSASGKKWKWVLLIVILAVAVLYIIFG</sequence>
<gene>
    <name evidence="2" type="ORF">A3I24_02460</name>
</gene>
<comment type="caution">
    <text evidence="2">The sequence shown here is derived from an EMBL/GenBank/DDBJ whole genome shotgun (WGS) entry which is preliminary data.</text>
</comment>
<keyword evidence="1" id="KW-0472">Membrane</keyword>
<accession>A0A1G1ZUG1</accession>
<feature type="transmembrane region" description="Helical" evidence="1">
    <location>
        <begin position="48"/>
        <end position="64"/>
    </location>
</feature>
<evidence type="ECO:0000313" key="2">
    <source>
        <dbReference type="EMBL" id="OGY68109.1"/>
    </source>
</evidence>
<proteinExistence type="predicted"/>
<organism evidence="2 3">
    <name type="scientific">Candidatus Harrisonbacteria bacterium RIFCSPLOWO2_02_FULL_41_13b</name>
    <dbReference type="NCBI Taxonomy" id="1798409"/>
    <lineage>
        <taxon>Bacteria</taxon>
        <taxon>Candidatus Harrisoniibacteriota</taxon>
    </lineage>
</organism>
<evidence type="ECO:0000313" key="3">
    <source>
        <dbReference type="Proteomes" id="UP000177690"/>
    </source>
</evidence>
<dbReference type="STRING" id="1798409.A3I24_02460"/>
<dbReference type="Proteomes" id="UP000177690">
    <property type="component" value="Unassembled WGS sequence"/>
</dbReference>
<keyword evidence="1" id="KW-0812">Transmembrane</keyword>
<keyword evidence="1" id="KW-1133">Transmembrane helix</keyword>